<comment type="caution">
    <text evidence="1">The sequence shown here is derived from an EMBL/GenBank/DDBJ whole genome shotgun (WGS) entry which is preliminary data.</text>
</comment>
<keyword evidence="2" id="KW-1185">Reference proteome</keyword>
<name>A0AAQ4DQ52_AMBAM</name>
<evidence type="ECO:0000313" key="2">
    <source>
        <dbReference type="Proteomes" id="UP001321473"/>
    </source>
</evidence>
<dbReference type="EMBL" id="JARKHS020028188">
    <property type="protein sequence ID" value="KAK8764592.1"/>
    <property type="molecule type" value="Genomic_DNA"/>
</dbReference>
<reference evidence="1 2" key="1">
    <citation type="journal article" date="2023" name="Arcadia Sci">
        <title>De novo assembly of a long-read Amblyomma americanum tick genome.</title>
        <authorList>
            <person name="Chou S."/>
            <person name="Poskanzer K.E."/>
            <person name="Rollins M."/>
            <person name="Thuy-Boun P.S."/>
        </authorList>
    </citation>
    <scope>NUCLEOTIDE SEQUENCE [LARGE SCALE GENOMIC DNA]</scope>
    <source>
        <strain evidence="1">F_SG_1</strain>
        <tissue evidence="1">Salivary glands</tissue>
    </source>
</reference>
<evidence type="ECO:0000313" key="1">
    <source>
        <dbReference type="EMBL" id="KAK8764592.1"/>
    </source>
</evidence>
<accession>A0AAQ4DQ52</accession>
<proteinExistence type="predicted"/>
<dbReference type="Proteomes" id="UP001321473">
    <property type="component" value="Unassembled WGS sequence"/>
</dbReference>
<gene>
    <name evidence="1" type="ORF">V5799_032798</name>
</gene>
<dbReference type="AlphaFoldDB" id="A0AAQ4DQ52"/>
<sequence>MNIKAYLIYTIPGNKFLRVTSQHRYLSLLSPPLAHGGPSNIIIIIACNSHSLYSRFMRHFVSLKKCASLRLLYFFAAFDNRRDVVFVDRSVYHRIVIYWPFVKISFRIVNRRCCGGVGAPQCSETVTAVDHSSVKNRCK</sequence>
<organism evidence="1 2">
    <name type="scientific">Amblyomma americanum</name>
    <name type="common">Lone star tick</name>
    <dbReference type="NCBI Taxonomy" id="6943"/>
    <lineage>
        <taxon>Eukaryota</taxon>
        <taxon>Metazoa</taxon>
        <taxon>Ecdysozoa</taxon>
        <taxon>Arthropoda</taxon>
        <taxon>Chelicerata</taxon>
        <taxon>Arachnida</taxon>
        <taxon>Acari</taxon>
        <taxon>Parasitiformes</taxon>
        <taxon>Ixodida</taxon>
        <taxon>Ixodoidea</taxon>
        <taxon>Ixodidae</taxon>
        <taxon>Amblyomminae</taxon>
        <taxon>Amblyomma</taxon>
    </lineage>
</organism>
<protein>
    <submittedName>
        <fullName evidence="1">Uncharacterized protein</fullName>
    </submittedName>
</protein>